<accession>A0A1C4UQ10</accession>
<dbReference type="Proteomes" id="UP000198253">
    <property type="component" value="Chromosome I"/>
</dbReference>
<dbReference type="AlphaFoldDB" id="A0A1C4UQ10"/>
<evidence type="ECO:0000313" key="2">
    <source>
        <dbReference type="Proteomes" id="UP000198253"/>
    </source>
</evidence>
<dbReference type="SUPFAM" id="SSF48452">
    <property type="entry name" value="TPR-like"/>
    <property type="match status" value="1"/>
</dbReference>
<keyword evidence="2" id="KW-1185">Reference proteome</keyword>
<evidence type="ECO:0008006" key="3">
    <source>
        <dbReference type="Google" id="ProtNLM"/>
    </source>
</evidence>
<name>A0A1C4UQ10_MICEC</name>
<dbReference type="InterPro" id="IPR011990">
    <property type="entry name" value="TPR-like_helical_dom_sf"/>
</dbReference>
<dbReference type="InParanoid" id="A0A1C4UQ10"/>
<evidence type="ECO:0000313" key="1">
    <source>
        <dbReference type="EMBL" id="SCE73745.1"/>
    </source>
</evidence>
<organism evidence="1 2">
    <name type="scientific">Micromonospora echinospora</name>
    <name type="common">Micromonospora purpurea</name>
    <dbReference type="NCBI Taxonomy" id="1877"/>
    <lineage>
        <taxon>Bacteria</taxon>
        <taxon>Bacillati</taxon>
        <taxon>Actinomycetota</taxon>
        <taxon>Actinomycetes</taxon>
        <taxon>Micromonosporales</taxon>
        <taxon>Micromonosporaceae</taxon>
        <taxon>Micromonospora</taxon>
    </lineage>
</organism>
<proteinExistence type="predicted"/>
<reference evidence="2" key="1">
    <citation type="submission" date="2016-06" db="EMBL/GenBank/DDBJ databases">
        <authorList>
            <person name="Varghese N."/>
            <person name="Submissions Spin"/>
        </authorList>
    </citation>
    <scope>NUCLEOTIDE SEQUENCE [LARGE SCALE GENOMIC DNA]</scope>
    <source>
        <strain evidence="2">DSM 43816</strain>
    </source>
</reference>
<dbReference type="PANTHER" id="PTHR46082">
    <property type="entry name" value="ATP/GTP-BINDING PROTEIN-RELATED"/>
    <property type="match status" value="1"/>
</dbReference>
<gene>
    <name evidence="1" type="ORF">GA0070618_0541</name>
</gene>
<dbReference type="InterPro" id="IPR053137">
    <property type="entry name" value="NLR-like"/>
</dbReference>
<dbReference type="EMBL" id="LT607413">
    <property type="protein sequence ID" value="SCE73745.1"/>
    <property type="molecule type" value="Genomic_DNA"/>
</dbReference>
<protein>
    <recommendedName>
        <fullName evidence="3">Tetratricopeptide repeat protein</fullName>
    </recommendedName>
</protein>
<sequence>MAGDKAERGIELLTRTLGPWHPGTVEARRKLRFWLLEEGDRAAAIRLAQTEVDDRTAALGADHPDTLAARWEMISIASKTLDWPTVIAETRRLADDRARVLGPYHRDTLSARHFVGYYLRDSGATAEAVQVFTDVLADLEALERPPEKELRGAWVGLAYALERHGDVERALHYVEKELAAEQVTVYPEDENLGQYHLTMLREWRDRLRGKQAAR</sequence>
<dbReference type="PANTHER" id="PTHR46082:SF6">
    <property type="entry name" value="AAA+ ATPASE DOMAIN-CONTAINING PROTEIN-RELATED"/>
    <property type="match status" value="1"/>
</dbReference>
<dbReference type="Gene3D" id="1.25.40.10">
    <property type="entry name" value="Tetratricopeptide repeat domain"/>
    <property type="match status" value="1"/>
</dbReference>